<dbReference type="RefSeq" id="WP_249298799.1">
    <property type="nucleotide sequence ID" value="NZ_JACRSP010000001.1"/>
</dbReference>
<protein>
    <recommendedName>
        <fullName evidence="3">YbbR domain-containing protein</fullName>
    </recommendedName>
</protein>
<dbReference type="PANTHER" id="PTHR37804:SF1">
    <property type="entry name" value="CDAA REGULATORY PROTEIN CDAR"/>
    <property type="match status" value="1"/>
</dbReference>
<organism evidence="1 2">
    <name type="scientific">Feifania hominis</name>
    <dbReference type="NCBI Taxonomy" id="2763660"/>
    <lineage>
        <taxon>Bacteria</taxon>
        <taxon>Bacillati</taxon>
        <taxon>Bacillota</taxon>
        <taxon>Clostridia</taxon>
        <taxon>Eubacteriales</taxon>
        <taxon>Feifaniaceae</taxon>
        <taxon>Feifania</taxon>
    </lineage>
</organism>
<evidence type="ECO:0000313" key="2">
    <source>
        <dbReference type="Proteomes" id="UP000620366"/>
    </source>
</evidence>
<dbReference type="InterPro" id="IPR012505">
    <property type="entry name" value="YbbR"/>
</dbReference>
<dbReference type="EMBL" id="JACRSP010000001">
    <property type="protein sequence ID" value="MBC8535161.1"/>
    <property type="molecule type" value="Genomic_DNA"/>
</dbReference>
<keyword evidence="2" id="KW-1185">Reference proteome</keyword>
<gene>
    <name evidence="1" type="ORF">H8695_00420</name>
</gene>
<dbReference type="PANTHER" id="PTHR37804">
    <property type="entry name" value="CDAA REGULATORY PROTEIN CDAR"/>
    <property type="match status" value="1"/>
</dbReference>
<dbReference type="Proteomes" id="UP000620366">
    <property type="component" value="Unassembled WGS sequence"/>
</dbReference>
<dbReference type="Pfam" id="PF07949">
    <property type="entry name" value="YbbR"/>
    <property type="match status" value="2"/>
</dbReference>
<dbReference type="InterPro" id="IPR053154">
    <property type="entry name" value="c-di-AMP_regulator"/>
</dbReference>
<evidence type="ECO:0008006" key="3">
    <source>
        <dbReference type="Google" id="ProtNLM"/>
    </source>
</evidence>
<dbReference type="AlphaFoldDB" id="A0A926HU48"/>
<comment type="caution">
    <text evidence="1">The sequence shown here is derived from an EMBL/GenBank/DDBJ whole genome shotgun (WGS) entry which is preliminary data.</text>
</comment>
<dbReference type="Gene3D" id="2.170.120.30">
    <property type="match status" value="2"/>
</dbReference>
<accession>A0A926HU48</accession>
<reference evidence="1" key="1">
    <citation type="submission" date="2020-08" db="EMBL/GenBank/DDBJ databases">
        <title>Genome public.</title>
        <authorList>
            <person name="Liu C."/>
            <person name="Sun Q."/>
        </authorList>
    </citation>
    <scope>NUCLEOTIDE SEQUENCE</scope>
    <source>
        <strain evidence="1">BX7</strain>
    </source>
</reference>
<sequence length="409" mass="45276">MKKFISNNGMLKVLAVLIAFVLWIFVGMQNPETEKAFKNIPVRIEFAQNNPARDELSIISSKNQKIEISVRGRRSVLDNIQSAEIIAWVDLDDVTEPGEYSLPVQITMPVGDLLIERKTPSSILVRVDRIVMSEIPVQVSVSGEIDDNNYLRGQTTTDLKTIEVTGPEQELGKIAKAVVDVELQGNVSIEKQYYPYRFVDADGNTIEPEGVTSETQKIRVSVPVLRKKTVPLRVEFANMSEDWDQSVVTHTIEPDRVEIAGEESVINSISEIVVGKIDLSKVEGTAEFAFDIIYPNGVTSVDSIRSARVTVTVSGMITREFTSDQFVVENLLDSYVAEVVSDPVTVSLRGLAENLELLTDDDVTLVVDLQNKMLQPGTYEVTPTLRLTEGADVALVGELPKLKINITQP</sequence>
<proteinExistence type="predicted"/>
<dbReference type="Gene3D" id="2.170.120.40">
    <property type="entry name" value="YbbR-like domain"/>
    <property type="match status" value="2"/>
</dbReference>
<name>A0A926HU48_9FIRM</name>
<evidence type="ECO:0000313" key="1">
    <source>
        <dbReference type="EMBL" id="MBC8535161.1"/>
    </source>
</evidence>